<evidence type="ECO:0000313" key="2">
    <source>
        <dbReference type="EMBL" id="PIB79724.1"/>
    </source>
</evidence>
<dbReference type="EMBL" id="PDKV01000006">
    <property type="protein sequence ID" value="PIB79724.1"/>
    <property type="molecule type" value="Genomic_DNA"/>
</dbReference>
<dbReference type="AlphaFoldDB" id="A0A1X1RMY4"/>
<proteinExistence type="predicted"/>
<protein>
    <submittedName>
        <fullName evidence="1">Uncharacterized protein</fullName>
    </submittedName>
</protein>
<dbReference type="Proteomes" id="UP000193907">
    <property type="component" value="Unassembled WGS sequence"/>
</dbReference>
<evidence type="ECO:0000313" key="4">
    <source>
        <dbReference type="Proteomes" id="UP000230971"/>
    </source>
</evidence>
<gene>
    <name evidence="1" type="ORF">AWB95_16965</name>
    <name evidence="2" type="ORF">CQY23_07385</name>
</gene>
<keyword evidence="3" id="KW-1185">Reference proteome</keyword>
<name>A0A1X1RMY4_MYCCE</name>
<dbReference type="STRING" id="28045.AWB95_16965"/>
<organism evidence="1 3">
    <name type="scientific">Mycobacterium celatum</name>
    <dbReference type="NCBI Taxonomy" id="28045"/>
    <lineage>
        <taxon>Bacteria</taxon>
        <taxon>Bacillati</taxon>
        <taxon>Actinomycetota</taxon>
        <taxon>Actinomycetes</taxon>
        <taxon>Mycobacteriales</taxon>
        <taxon>Mycobacteriaceae</taxon>
        <taxon>Mycobacterium</taxon>
    </lineage>
</organism>
<evidence type="ECO:0000313" key="3">
    <source>
        <dbReference type="Proteomes" id="UP000193907"/>
    </source>
</evidence>
<dbReference type="InterPro" id="IPR046732">
    <property type="entry name" value="DUF6624"/>
</dbReference>
<dbReference type="Proteomes" id="UP000230971">
    <property type="component" value="Unassembled WGS sequence"/>
</dbReference>
<sequence length="196" mass="22109">MKLREELLQMIAEDDSVWARLAADGSVFDGYHPAMEEVHNRNADRLEQLLEDGWPAVARVGEDGADAAFRIAQHAISRPDFQRRCRELLQAAVVAGDADPKQLAMLTDRIRCFEGRGQLYGTQFEWDDEGYLSPRPISDPEDVDLRRASVGLGPLAEAIAHQRQRAVTCGARPPGNPAEHRAEYEKWRRRVGWSFS</sequence>
<reference evidence="1 3" key="1">
    <citation type="submission" date="2016-01" db="EMBL/GenBank/DDBJ databases">
        <title>The new phylogeny of the genus Mycobacterium.</title>
        <authorList>
            <person name="Tarcisio F."/>
            <person name="Conor M."/>
            <person name="Antonella G."/>
            <person name="Elisabetta G."/>
            <person name="Giulia F.S."/>
            <person name="Sara T."/>
            <person name="Anna F."/>
            <person name="Clotilde B."/>
            <person name="Roberto B."/>
            <person name="Veronica D.S."/>
            <person name="Fabio R."/>
            <person name="Monica P."/>
            <person name="Olivier J."/>
            <person name="Enrico T."/>
            <person name="Nicola S."/>
        </authorList>
    </citation>
    <scope>NUCLEOTIDE SEQUENCE [LARGE SCALE GENOMIC DNA]</scope>
    <source>
        <strain evidence="1 3">DSM 44243</strain>
    </source>
</reference>
<accession>A0A1X1RMY4</accession>
<dbReference type="EMBL" id="LQOM01000037">
    <property type="protein sequence ID" value="ORV09912.1"/>
    <property type="molecule type" value="Genomic_DNA"/>
</dbReference>
<evidence type="ECO:0000313" key="1">
    <source>
        <dbReference type="EMBL" id="ORV09912.1"/>
    </source>
</evidence>
<comment type="caution">
    <text evidence="1">The sequence shown here is derived from an EMBL/GenBank/DDBJ whole genome shotgun (WGS) entry which is preliminary data.</text>
</comment>
<reference evidence="2 4" key="2">
    <citation type="journal article" date="2017" name="Infect. Genet. Evol.">
        <title>The new phylogeny of the genus Mycobacterium: The old and the news.</title>
        <authorList>
            <person name="Tortoli E."/>
            <person name="Fedrizzi T."/>
            <person name="Meehan C.J."/>
            <person name="Trovato A."/>
            <person name="Grottola A."/>
            <person name="Giacobazzi E."/>
            <person name="Serpini G.F."/>
            <person name="Tagliazucchi S."/>
            <person name="Fabio A."/>
            <person name="Bettua C."/>
            <person name="Bertorelli R."/>
            <person name="Frascaro F."/>
            <person name="De Sanctis V."/>
            <person name="Pecorari M."/>
            <person name="Jousson O."/>
            <person name="Segata N."/>
            <person name="Cirillo D.M."/>
        </authorList>
    </citation>
    <scope>NUCLEOTIDE SEQUENCE [LARGE SCALE GENOMIC DNA]</scope>
    <source>
        <strain evidence="2 4">NCTC 12882</strain>
    </source>
</reference>
<dbReference type="Pfam" id="PF20329">
    <property type="entry name" value="DUF6624"/>
    <property type="match status" value="1"/>
</dbReference>
<dbReference type="RefSeq" id="WP_062538467.1">
    <property type="nucleotide sequence ID" value="NZ_BBUN01000026.1"/>
</dbReference>